<protein>
    <submittedName>
        <fullName evidence="2">DUF4091 domain-containing protein</fullName>
    </submittedName>
</protein>
<evidence type="ECO:0000313" key="3">
    <source>
        <dbReference type="Proteomes" id="UP000516117"/>
    </source>
</evidence>
<dbReference type="InterPro" id="IPR025150">
    <property type="entry name" value="GH123_cat"/>
</dbReference>
<dbReference type="RefSeq" id="WP_187722386.1">
    <property type="nucleotide sequence ID" value="NZ_BAABBL010000006.1"/>
</dbReference>
<dbReference type="EMBL" id="CP060789">
    <property type="protein sequence ID" value="QNP57297.1"/>
    <property type="molecule type" value="Genomic_DNA"/>
</dbReference>
<dbReference type="Proteomes" id="UP000516117">
    <property type="component" value="Chromosome"/>
</dbReference>
<dbReference type="KEGG" id="tdf:H9L22_08730"/>
<sequence length="535" mass="58730">MQVLLTHSMAKVTPDWQPTAPLEGLTGWEGQTLSFQVAWLAPPTRRETPSSEVRVEVDGAADVATFDVGLVPVHVPCWREHDDAYVATEPGLLPDLLRPTDGPARATHLGWHSIWVDVTLPASELVITVTDRGDEVARLVLPVTTVPAPVEAPDLEVTQWFHADCLATYYGVETWSEEHWEAIGRQMRSAARMGSTMLLTPVWTPPLDTERGANRPRTQLLDIELVDGRYSFGHDRLDRWMELAAAAGLSQVEVPHLFTQWGATAAPQVWVRVDGEERQLFGWHTDALDPEYQNFLGQVVPFLIDYFGGRVGLGNTIFHVSDEPTDEHLASYGASAASVAPLLEGCRVVDALSHPEFADLVQVPVVATDAVGAFRDAGIEPGWVYHCIAQSWGVANRFIAQEGIRTRALGWQLYKAGAVGFLHWGFNFYNAQLSRRPIDPFHDTSAGGGFIGGDPFVVYPGPGYEPLESQRHRLFAEAMGDLAAAQRAEKLIGRDAVLGIVDPEGNLDYAAGWVTAEEWLRRRDALDRAAAAALG</sequence>
<keyword evidence="3" id="KW-1185">Reference proteome</keyword>
<evidence type="ECO:0000313" key="2">
    <source>
        <dbReference type="EMBL" id="QNP57297.1"/>
    </source>
</evidence>
<name>A0A7H0H9T1_9ACTN</name>
<feature type="domain" description="Glycoside hydrolase 123 catalytic" evidence="1">
    <location>
        <begin position="160"/>
        <end position="483"/>
    </location>
</feature>
<dbReference type="AlphaFoldDB" id="A0A7H0H9T1"/>
<accession>A0A7H0H9T1</accession>
<gene>
    <name evidence="2" type="ORF">H9L22_08730</name>
</gene>
<dbReference type="Gene3D" id="3.20.20.80">
    <property type="entry name" value="Glycosidases"/>
    <property type="match status" value="1"/>
</dbReference>
<reference evidence="2 3" key="1">
    <citation type="submission" date="2020-08" db="EMBL/GenBank/DDBJ databases">
        <title>Genome sequence of Tessaracoccus defluvii JCM 17540T.</title>
        <authorList>
            <person name="Hyun D.-W."/>
            <person name="Bae J.-W."/>
        </authorList>
    </citation>
    <scope>NUCLEOTIDE SEQUENCE [LARGE SCALE GENOMIC DNA]</scope>
    <source>
        <strain evidence="2 3">JCM 17540</strain>
    </source>
</reference>
<organism evidence="2 3">
    <name type="scientific">Tessaracoccus defluvii</name>
    <dbReference type="NCBI Taxonomy" id="1285901"/>
    <lineage>
        <taxon>Bacteria</taxon>
        <taxon>Bacillati</taxon>
        <taxon>Actinomycetota</taxon>
        <taxon>Actinomycetes</taxon>
        <taxon>Propionibacteriales</taxon>
        <taxon>Propionibacteriaceae</taxon>
        <taxon>Tessaracoccus</taxon>
    </lineage>
</organism>
<evidence type="ECO:0000259" key="1">
    <source>
        <dbReference type="Pfam" id="PF13320"/>
    </source>
</evidence>
<dbReference type="Pfam" id="PF13320">
    <property type="entry name" value="GH123_cat"/>
    <property type="match status" value="1"/>
</dbReference>
<proteinExistence type="predicted"/>